<dbReference type="CDD" id="cd03293">
    <property type="entry name" value="ABC_NrtD_SsuB_transporters"/>
    <property type="match status" value="1"/>
</dbReference>
<reference evidence="5 6" key="1">
    <citation type="submission" date="2019-03" db="EMBL/GenBank/DDBJ databases">
        <title>Genomic Encyclopedia of Type Strains, Phase IV (KMG-IV): sequencing the most valuable type-strain genomes for metagenomic binning, comparative biology and taxonomic classification.</title>
        <authorList>
            <person name="Goeker M."/>
        </authorList>
    </citation>
    <scope>NUCLEOTIDE SEQUENCE [LARGE SCALE GENOMIC DNA]</scope>
    <source>
        <strain evidence="5 6">DSM 100013</strain>
    </source>
</reference>
<evidence type="ECO:0000256" key="2">
    <source>
        <dbReference type="ARBA" id="ARBA00022741"/>
    </source>
</evidence>
<evidence type="ECO:0000256" key="3">
    <source>
        <dbReference type="ARBA" id="ARBA00022840"/>
    </source>
</evidence>
<sequence length="252" mass="28503">MKAILEIRNMSKTYHTLDGETKALYNLSFNVNHGEIVSIVGPSGCGKSTILSIIAGLIKPTTGEIVFHNKNKDIGYMFQSDHLFNWRTIMDNVLIGLEIQKKVSDESKSRVSNLLDTYGLGDFKNHYPNQLSGGMRQRVALIRTLATEPDLLLLDEPFSALDYQSRLKVSDDIAKIIRQEKKTAIMVTHDIAEAISMSSRVIVLSNRPAKIKSIHDIKLTCNEGTSPIKCREAPEFKDYFNRIWKELDIYVK</sequence>
<evidence type="ECO:0000313" key="5">
    <source>
        <dbReference type="EMBL" id="TCQ02609.1"/>
    </source>
</evidence>
<dbReference type="RefSeq" id="WP_132848336.1">
    <property type="nucleotide sequence ID" value="NZ_CP058648.1"/>
</dbReference>
<proteinExistence type="predicted"/>
<dbReference type="Pfam" id="PF00005">
    <property type="entry name" value="ABC_tran"/>
    <property type="match status" value="1"/>
</dbReference>
<keyword evidence="3 5" id="KW-0067">ATP-binding</keyword>
<dbReference type="PROSITE" id="PS50893">
    <property type="entry name" value="ABC_TRANSPORTER_2"/>
    <property type="match status" value="1"/>
</dbReference>
<dbReference type="InterPro" id="IPR050166">
    <property type="entry name" value="ABC_transporter_ATP-bind"/>
</dbReference>
<keyword evidence="1" id="KW-0813">Transport</keyword>
<dbReference type="GO" id="GO:0005524">
    <property type="term" value="F:ATP binding"/>
    <property type="evidence" value="ECO:0007669"/>
    <property type="project" value="UniProtKB-KW"/>
</dbReference>
<organism evidence="5 6">
    <name type="scientific">Serpentinicella alkaliphila</name>
    <dbReference type="NCBI Taxonomy" id="1734049"/>
    <lineage>
        <taxon>Bacteria</taxon>
        <taxon>Bacillati</taxon>
        <taxon>Bacillota</taxon>
        <taxon>Clostridia</taxon>
        <taxon>Peptostreptococcales</taxon>
        <taxon>Natronincolaceae</taxon>
        <taxon>Serpentinicella</taxon>
    </lineage>
</organism>
<gene>
    <name evidence="5" type="ORF">EDD79_101423</name>
</gene>
<dbReference type="OrthoDB" id="9801958at2"/>
<keyword evidence="6" id="KW-1185">Reference proteome</keyword>
<protein>
    <submittedName>
        <fullName evidence="5">NitT/TauT family transport system ATP-binding protein</fullName>
    </submittedName>
</protein>
<keyword evidence="2" id="KW-0547">Nucleotide-binding</keyword>
<dbReference type="AlphaFoldDB" id="A0A4R2TY59"/>
<dbReference type="SUPFAM" id="SSF52540">
    <property type="entry name" value="P-loop containing nucleoside triphosphate hydrolases"/>
    <property type="match status" value="1"/>
</dbReference>
<dbReference type="Proteomes" id="UP000295504">
    <property type="component" value="Unassembled WGS sequence"/>
</dbReference>
<dbReference type="PANTHER" id="PTHR42788:SF21">
    <property type="entry name" value="ABC TRANSPORTER ATP-BINDING PROTEIN"/>
    <property type="match status" value="1"/>
</dbReference>
<dbReference type="SMART" id="SM00382">
    <property type="entry name" value="AAA"/>
    <property type="match status" value="1"/>
</dbReference>
<evidence type="ECO:0000313" key="6">
    <source>
        <dbReference type="Proteomes" id="UP000295504"/>
    </source>
</evidence>
<comment type="caution">
    <text evidence="5">The sequence shown here is derived from an EMBL/GenBank/DDBJ whole genome shotgun (WGS) entry which is preliminary data.</text>
</comment>
<dbReference type="InterPro" id="IPR003593">
    <property type="entry name" value="AAA+_ATPase"/>
</dbReference>
<dbReference type="InterPro" id="IPR017871">
    <property type="entry name" value="ABC_transporter-like_CS"/>
</dbReference>
<name>A0A4R2TY59_9FIRM</name>
<evidence type="ECO:0000256" key="1">
    <source>
        <dbReference type="ARBA" id="ARBA00022448"/>
    </source>
</evidence>
<evidence type="ECO:0000259" key="4">
    <source>
        <dbReference type="PROSITE" id="PS50893"/>
    </source>
</evidence>
<feature type="domain" description="ABC transporter" evidence="4">
    <location>
        <begin position="5"/>
        <end position="231"/>
    </location>
</feature>
<dbReference type="EMBL" id="SLYC01000014">
    <property type="protein sequence ID" value="TCQ02609.1"/>
    <property type="molecule type" value="Genomic_DNA"/>
</dbReference>
<dbReference type="PROSITE" id="PS00211">
    <property type="entry name" value="ABC_TRANSPORTER_1"/>
    <property type="match status" value="1"/>
</dbReference>
<dbReference type="InterPro" id="IPR003439">
    <property type="entry name" value="ABC_transporter-like_ATP-bd"/>
</dbReference>
<dbReference type="Gene3D" id="3.40.50.300">
    <property type="entry name" value="P-loop containing nucleotide triphosphate hydrolases"/>
    <property type="match status" value="1"/>
</dbReference>
<dbReference type="PANTHER" id="PTHR42788">
    <property type="entry name" value="TAURINE IMPORT ATP-BINDING PROTEIN-RELATED"/>
    <property type="match status" value="1"/>
</dbReference>
<dbReference type="InterPro" id="IPR027417">
    <property type="entry name" value="P-loop_NTPase"/>
</dbReference>
<dbReference type="GO" id="GO:0016887">
    <property type="term" value="F:ATP hydrolysis activity"/>
    <property type="evidence" value="ECO:0007669"/>
    <property type="project" value="InterPro"/>
</dbReference>
<accession>A0A4R2TY59</accession>